<sequence length="329" mass="36717">MAATQFSRLIAADGQKKMMNTVQTSNVNKIHRTCMTRDEVLGASIVGAPSHVYQGADYCRFLEPDPFMPPASFTCWYATHILEESTNVWHFTTCMIRVALDSYGKEGSIPFTMKSVPTIVTCVALTLLSTATSLLTTGAGSTASTESASLYGTFQHCYWSSCGSSRSLYGPFQHCYWSNCASIRSIYVTFQHCYWSSCDSCRFLYGTFQHCYWSSCNSSRSLYGTFQHCYWPSYGSSSSLYGTFQHCYWSSCGSIRSLYGTFQHCYWSSCGSIRGPSGTVPPTLSFMTPPADSTAYPTFPEGYRPWDRPLQESMIHLRYSSHGETAGEP</sequence>
<evidence type="ECO:0000313" key="1">
    <source>
        <dbReference type="EMBL" id="EEN55849.1"/>
    </source>
</evidence>
<proteinExistence type="predicted"/>
<dbReference type="InParanoid" id="C3YUY6"/>
<name>C3YUY6_BRAFL</name>
<reference evidence="1" key="1">
    <citation type="journal article" date="2008" name="Nature">
        <title>The amphioxus genome and the evolution of the chordate karyotype.</title>
        <authorList>
            <consortium name="US DOE Joint Genome Institute (JGI-PGF)"/>
            <person name="Putnam N.H."/>
            <person name="Butts T."/>
            <person name="Ferrier D.E.K."/>
            <person name="Furlong R.F."/>
            <person name="Hellsten U."/>
            <person name="Kawashima T."/>
            <person name="Robinson-Rechavi M."/>
            <person name="Shoguchi E."/>
            <person name="Terry A."/>
            <person name="Yu J.-K."/>
            <person name="Benito-Gutierrez E.L."/>
            <person name="Dubchak I."/>
            <person name="Garcia-Fernandez J."/>
            <person name="Gibson-Brown J.J."/>
            <person name="Grigoriev I.V."/>
            <person name="Horton A.C."/>
            <person name="de Jong P.J."/>
            <person name="Jurka J."/>
            <person name="Kapitonov V.V."/>
            <person name="Kohara Y."/>
            <person name="Kuroki Y."/>
            <person name="Lindquist E."/>
            <person name="Lucas S."/>
            <person name="Osoegawa K."/>
            <person name="Pennacchio L.A."/>
            <person name="Salamov A.A."/>
            <person name="Satou Y."/>
            <person name="Sauka-Spengler T."/>
            <person name="Schmutz J."/>
            <person name="Shin-I T."/>
            <person name="Toyoda A."/>
            <person name="Bronner-Fraser M."/>
            <person name="Fujiyama A."/>
            <person name="Holland L.Z."/>
            <person name="Holland P.W.H."/>
            <person name="Satoh N."/>
            <person name="Rokhsar D.S."/>
        </authorList>
    </citation>
    <scope>NUCLEOTIDE SEQUENCE [LARGE SCALE GENOMIC DNA]</scope>
    <source>
        <strain evidence="1">S238N-H82</strain>
        <tissue evidence="1">Testes</tissue>
    </source>
</reference>
<dbReference type="AlphaFoldDB" id="C3YUY6"/>
<protein>
    <submittedName>
        <fullName evidence="1">Uncharacterized protein</fullName>
    </submittedName>
</protein>
<gene>
    <name evidence="1" type="ORF">BRAFLDRAFT_95526</name>
</gene>
<accession>C3YUY6</accession>
<dbReference type="EMBL" id="GG666555">
    <property type="protein sequence ID" value="EEN55849.1"/>
    <property type="molecule type" value="Genomic_DNA"/>
</dbReference>
<organism>
    <name type="scientific">Branchiostoma floridae</name>
    <name type="common">Florida lancelet</name>
    <name type="synonym">Amphioxus</name>
    <dbReference type="NCBI Taxonomy" id="7739"/>
    <lineage>
        <taxon>Eukaryota</taxon>
        <taxon>Metazoa</taxon>
        <taxon>Chordata</taxon>
        <taxon>Cephalochordata</taxon>
        <taxon>Leptocardii</taxon>
        <taxon>Amphioxiformes</taxon>
        <taxon>Branchiostomatidae</taxon>
        <taxon>Branchiostoma</taxon>
    </lineage>
</organism>